<evidence type="ECO:0000313" key="2">
    <source>
        <dbReference type="Proteomes" id="UP000031671"/>
    </source>
</evidence>
<reference evidence="1 2" key="2">
    <citation type="submission" date="2015-01" db="EMBL/GenBank/DDBJ databases">
        <authorList>
            <consortium name="NBRP consortium"/>
            <person name="Sawabe T."/>
            <person name="Meirelles P."/>
            <person name="Feng G."/>
            <person name="Sayaka M."/>
            <person name="Hattori M."/>
            <person name="Ohkuma M."/>
        </authorList>
    </citation>
    <scope>NUCLEOTIDE SEQUENCE [LARGE SCALE GENOMIC DNA]</scope>
    <source>
        <strain evidence="2">JCM 19231</strain>
    </source>
</reference>
<dbReference type="Proteomes" id="UP000031671">
    <property type="component" value="Unassembled WGS sequence"/>
</dbReference>
<proteinExistence type="predicted"/>
<dbReference type="AlphaFoldDB" id="A0A0B8P2C6"/>
<sequence length="42" mass="4749">MLAHGGKKPKSAIDFELLDQISPTEPQTHWRSVKKKFLKAVS</sequence>
<dbReference type="EMBL" id="BBRZ01000103">
    <property type="protein sequence ID" value="GAM58752.1"/>
    <property type="molecule type" value="Genomic_DNA"/>
</dbReference>
<organism evidence="1 2">
    <name type="scientific">Vibrio ishigakensis</name>
    <dbReference type="NCBI Taxonomy" id="1481914"/>
    <lineage>
        <taxon>Bacteria</taxon>
        <taxon>Pseudomonadati</taxon>
        <taxon>Pseudomonadota</taxon>
        <taxon>Gammaproteobacteria</taxon>
        <taxon>Vibrionales</taxon>
        <taxon>Vibrionaceae</taxon>
        <taxon>Vibrio</taxon>
    </lineage>
</organism>
<accession>A0A0B8P2C6</accession>
<evidence type="ECO:0000313" key="1">
    <source>
        <dbReference type="EMBL" id="GAM58752.1"/>
    </source>
</evidence>
<comment type="caution">
    <text evidence="1">The sequence shown here is derived from an EMBL/GenBank/DDBJ whole genome shotgun (WGS) entry which is preliminary data.</text>
</comment>
<keyword evidence="2" id="KW-1185">Reference proteome</keyword>
<protein>
    <submittedName>
        <fullName evidence="1">Uncharacterized protein</fullName>
    </submittedName>
</protein>
<reference evidence="1 2" key="1">
    <citation type="submission" date="2015-01" db="EMBL/GenBank/DDBJ databases">
        <title>Vibrio sp. C1 JCM 19231 whole genome shotgun sequence.</title>
        <authorList>
            <person name="Sawabe T."/>
            <person name="Meirelles P."/>
            <person name="Feng G."/>
            <person name="Sayaka M."/>
            <person name="Hattori M."/>
            <person name="Ohkuma M."/>
        </authorList>
    </citation>
    <scope>NUCLEOTIDE SEQUENCE [LARGE SCALE GENOMIC DNA]</scope>
    <source>
        <strain evidence="2">JCM 19231</strain>
    </source>
</reference>
<gene>
    <name evidence="1" type="ORF">JCM19231_4991</name>
</gene>
<name>A0A0B8P2C6_9VIBR</name>